<dbReference type="EMBL" id="KN822987">
    <property type="protein sequence ID" value="KIO29052.1"/>
    <property type="molecule type" value="Genomic_DNA"/>
</dbReference>
<proteinExistence type="inferred from homology"/>
<dbReference type="AlphaFoldDB" id="A0A0C3M5X1"/>
<keyword evidence="4 6" id="KW-0168">Coated pit</keyword>
<dbReference type="GO" id="GO:0030132">
    <property type="term" value="C:clathrin coat of coated pit"/>
    <property type="evidence" value="ECO:0007669"/>
    <property type="project" value="InterPro"/>
</dbReference>
<keyword evidence="5 6" id="KW-0968">Cytoplasmic vesicle</keyword>
<evidence type="ECO:0000313" key="8">
    <source>
        <dbReference type="EMBL" id="KIO29052.1"/>
    </source>
</evidence>
<accession>A0A0C3M5X1</accession>
<feature type="compositionally biased region" description="Low complexity" evidence="7">
    <location>
        <begin position="95"/>
        <end position="116"/>
    </location>
</feature>
<dbReference type="GO" id="GO:0006886">
    <property type="term" value="P:intracellular protein transport"/>
    <property type="evidence" value="ECO:0007669"/>
    <property type="project" value="InterPro"/>
</dbReference>
<feature type="region of interest" description="Disordered" evidence="7">
    <location>
        <begin position="81"/>
        <end position="162"/>
    </location>
</feature>
<dbReference type="OrthoDB" id="5512at2759"/>
<dbReference type="GO" id="GO:0030130">
    <property type="term" value="C:clathrin coat of trans-Golgi network vesicle"/>
    <property type="evidence" value="ECO:0007669"/>
    <property type="project" value="InterPro"/>
</dbReference>
<evidence type="ECO:0000256" key="3">
    <source>
        <dbReference type="ARBA" id="ARBA00023136"/>
    </source>
</evidence>
<feature type="region of interest" description="Disordered" evidence="7">
    <location>
        <begin position="1"/>
        <end position="63"/>
    </location>
</feature>
<reference evidence="8 9" key="1">
    <citation type="submission" date="2014-04" db="EMBL/GenBank/DDBJ databases">
        <authorList>
            <consortium name="DOE Joint Genome Institute"/>
            <person name="Kuo A."/>
            <person name="Girlanda M."/>
            <person name="Perotto S."/>
            <person name="Kohler A."/>
            <person name="Nagy L.G."/>
            <person name="Floudas D."/>
            <person name="Copeland A."/>
            <person name="Barry K.W."/>
            <person name="Cichocki N."/>
            <person name="Veneault-Fourrey C."/>
            <person name="LaButti K."/>
            <person name="Lindquist E.A."/>
            <person name="Lipzen A."/>
            <person name="Lundell T."/>
            <person name="Morin E."/>
            <person name="Murat C."/>
            <person name="Sun H."/>
            <person name="Tunlid A."/>
            <person name="Henrissat B."/>
            <person name="Grigoriev I.V."/>
            <person name="Hibbett D.S."/>
            <person name="Martin F."/>
            <person name="Nordberg H.P."/>
            <person name="Cantor M.N."/>
            <person name="Hua S.X."/>
        </authorList>
    </citation>
    <scope>NUCLEOTIDE SEQUENCE [LARGE SCALE GENOMIC DNA]</scope>
    <source>
        <strain evidence="8 9">MUT 4182</strain>
    </source>
</reference>
<reference evidence="9" key="2">
    <citation type="submission" date="2015-01" db="EMBL/GenBank/DDBJ databases">
        <title>Evolutionary Origins and Diversification of the Mycorrhizal Mutualists.</title>
        <authorList>
            <consortium name="DOE Joint Genome Institute"/>
            <consortium name="Mycorrhizal Genomics Consortium"/>
            <person name="Kohler A."/>
            <person name="Kuo A."/>
            <person name="Nagy L.G."/>
            <person name="Floudas D."/>
            <person name="Copeland A."/>
            <person name="Barry K.W."/>
            <person name="Cichocki N."/>
            <person name="Veneault-Fourrey C."/>
            <person name="LaButti K."/>
            <person name="Lindquist E.A."/>
            <person name="Lipzen A."/>
            <person name="Lundell T."/>
            <person name="Morin E."/>
            <person name="Murat C."/>
            <person name="Riley R."/>
            <person name="Ohm R."/>
            <person name="Sun H."/>
            <person name="Tunlid A."/>
            <person name="Henrissat B."/>
            <person name="Grigoriev I.V."/>
            <person name="Hibbett D.S."/>
            <person name="Martin F."/>
        </authorList>
    </citation>
    <scope>NUCLEOTIDE SEQUENCE [LARGE SCALE GENOMIC DNA]</scope>
    <source>
        <strain evidence="9">MUT 4182</strain>
    </source>
</reference>
<dbReference type="PANTHER" id="PTHR10639">
    <property type="entry name" value="CLATHRIN LIGHT CHAIN"/>
    <property type="match status" value="1"/>
</dbReference>
<dbReference type="GO" id="GO:0072583">
    <property type="term" value="P:clathrin-dependent endocytosis"/>
    <property type="evidence" value="ECO:0007669"/>
    <property type="project" value="TreeGrafter"/>
</dbReference>
<keyword evidence="3 6" id="KW-0472">Membrane</keyword>
<dbReference type="STRING" id="1051891.A0A0C3M5X1"/>
<sequence length="257" mass="28014">MADIDELERAASAFPDLDDIAPAGIPSGQTSFPDLGGGIDGFDDDDDFGPIGGGSTLNQGSTSVKVTGDDMLEKFEDQFPDLGDTAFSAPPPPVSVMSQQPSFYQSPPIQQPPQQSLYGSAFPVQQAEEEESEAIKQWRAQQEERIRERDAASEKKRQETIGKAEQAIDQFYQEYNAKKERNIAGNKENEEEYKASLTDALAAGTTWSRICDLIELENSQSKTTARAGPGTTDLARMREVLLRLKREGENAPGAAGY</sequence>
<protein>
    <recommendedName>
        <fullName evidence="6">Clathrin light chain</fullName>
    </recommendedName>
</protein>
<dbReference type="GO" id="GO:0032050">
    <property type="term" value="F:clathrin heavy chain binding"/>
    <property type="evidence" value="ECO:0007669"/>
    <property type="project" value="TreeGrafter"/>
</dbReference>
<comment type="similarity">
    <text evidence="2 6">Belongs to the clathrin light chain family.</text>
</comment>
<evidence type="ECO:0000256" key="4">
    <source>
        <dbReference type="ARBA" id="ARBA00023176"/>
    </source>
</evidence>
<comment type="subcellular location">
    <subcellularLocation>
        <location evidence="1 6">Cytoplasmic vesicle membrane</location>
        <topology evidence="1 6">Peripheral membrane protein</topology>
        <orientation evidence="1 6">Cytoplasmic side</orientation>
    </subcellularLocation>
    <subcellularLocation>
        <location evidence="6">Membrane</location>
        <location evidence="6">Coated pit</location>
        <topology evidence="6">Peripheral membrane protein</topology>
        <orientation evidence="6">Cytoplasmic side</orientation>
    </subcellularLocation>
    <text evidence="6">Cytoplasmic face of coated pits and vesicles.</text>
</comment>
<evidence type="ECO:0000256" key="1">
    <source>
        <dbReference type="ARBA" id="ARBA00004180"/>
    </source>
</evidence>
<organism evidence="8 9">
    <name type="scientific">Tulasnella calospora MUT 4182</name>
    <dbReference type="NCBI Taxonomy" id="1051891"/>
    <lineage>
        <taxon>Eukaryota</taxon>
        <taxon>Fungi</taxon>
        <taxon>Dikarya</taxon>
        <taxon>Basidiomycota</taxon>
        <taxon>Agaricomycotina</taxon>
        <taxon>Agaricomycetes</taxon>
        <taxon>Cantharellales</taxon>
        <taxon>Tulasnellaceae</taxon>
        <taxon>Tulasnella</taxon>
    </lineage>
</organism>
<comment type="function">
    <text evidence="6">Clathrin is the major protein of the polyhedral coat of coated pits and vesicles.</text>
</comment>
<evidence type="ECO:0000256" key="6">
    <source>
        <dbReference type="RuleBase" id="RU363137"/>
    </source>
</evidence>
<gene>
    <name evidence="8" type="ORF">M407DRAFT_242764</name>
</gene>
<evidence type="ECO:0000313" key="9">
    <source>
        <dbReference type="Proteomes" id="UP000054248"/>
    </source>
</evidence>
<evidence type="ECO:0000256" key="2">
    <source>
        <dbReference type="ARBA" id="ARBA00005263"/>
    </source>
</evidence>
<evidence type="ECO:0000256" key="5">
    <source>
        <dbReference type="ARBA" id="ARBA00023329"/>
    </source>
</evidence>
<dbReference type="Proteomes" id="UP000054248">
    <property type="component" value="Unassembled WGS sequence"/>
</dbReference>
<dbReference type="PANTHER" id="PTHR10639:SF7">
    <property type="entry name" value="CLATHRIN LIGHT CHAIN"/>
    <property type="match status" value="1"/>
</dbReference>
<feature type="compositionally biased region" description="Basic and acidic residues" evidence="7">
    <location>
        <begin position="133"/>
        <end position="162"/>
    </location>
</feature>
<dbReference type="InterPro" id="IPR000996">
    <property type="entry name" value="Clathrin_L-chain"/>
</dbReference>
<dbReference type="HOGENOM" id="CLU_069856_1_0_1"/>
<dbReference type="Pfam" id="PF01086">
    <property type="entry name" value="Clathrin_lg_ch"/>
    <property type="match status" value="1"/>
</dbReference>
<evidence type="ECO:0000256" key="7">
    <source>
        <dbReference type="SAM" id="MobiDB-lite"/>
    </source>
</evidence>
<dbReference type="GO" id="GO:0005198">
    <property type="term" value="F:structural molecule activity"/>
    <property type="evidence" value="ECO:0007669"/>
    <property type="project" value="InterPro"/>
</dbReference>
<keyword evidence="9" id="KW-1185">Reference proteome</keyword>
<name>A0A0C3M5X1_9AGAM</name>